<protein>
    <submittedName>
        <fullName evidence="1">Uncharacterized protein</fullName>
    </submittedName>
</protein>
<evidence type="ECO:0000313" key="2">
    <source>
        <dbReference type="Proteomes" id="UP001060085"/>
    </source>
</evidence>
<dbReference type="EMBL" id="CM044707">
    <property type="protein sequence ID" value="KAI5654773.1"/>
    <property type="molecule type" value="Genomic_DNA"/>
</dbReference>
<keyword evidence="2" id="KW-1185">Reference proteome</keyword>
<organism evidence="1 2">
    <name type="scientific">Catharanthus roseus</name>
    <name type="common">Madagascar periwinkle</name>
    <name type="synonym">Vinca rosea</name>
    <dbReference type="NCBI Taxonomy" id="4058"/>
    <lineage>
        <taxon>Eukaryota</taxon>
        <taxon>Viridiplantae</taxon>
        <taxon>Streptophyta</taxon>
        <taxon>Embryophyta</taxon>
        <taxon>Tracheophyta</taxon>
        <taxon>Spermatophyta</taxon>
        <taxon>Magnoliopsida</taxon>
        <taxon>eudicotyledons</taxon>
        <taxon>Gunneridae</taxon>
        <taxon>Pentapetalae</taxon>
        <taxon>asterids</taxon>
        <taxon>lamiids</taxon>
        <taxon>Gentianales</taxon>
        <taxon>Apocynaceae</taxon>
        <taxon>Rauvolfioideae</taxon>
        <taxon>Vinceae</taxon>
        <taxon>Catharanthinae</taxon>
        <taxon>Catharanthus</taxon>
    </lineage>
</organism>
<reference evidence="2" key="1">
    <citation type="journal article" date="2023" name="Nat. Plants">
        <title>Single-cell RNA sequencing provides a high-resolution roadmap for understanding the multicellular compartmentation of specialized metabolism.</title>
        <authorList>
            <person name="Sun S."/>
            <person name="Shen X."/>
            <person name="Li Y."/>
            <person name="Li Y."/>
            <person name="Wang S."/>
            <person name="Li R."/>
            <person name="Zhang H."/>
            <person name="Shen G."/>
            <person name="Guo B."/>
            <person name="Wei J."/>
            <person name="Xu J."/>
            <person name="St-Pierre B."/>
            <person name="Chen S."/>
            <person name="Sun C."/>
        </authorList>
    </citation>
    <scope>NUCLEOTIDE SEQUENCE [LARGE SCALE GENOMIC DNA]</scope>
</reference>
<dbReference type="Proteomes" id="UP001060085">
    <property type="component" value="Linkage Group LG07"/>
</dbReference>
<evidence type="ECO:0000313" key="1">
    <source>
        <dbReference type="EMBL" id="KAI5654773.1"/>
    </source>
</evidence>
<sequence length="393" mass="45822">MVEFLIIYAPSIFNCILGRLALNQLRAKIATCDVSMEVFYRSKVHVIYGDHKAAQEWKDLSINLRMKIAEVFVEFKNIFAWNSDNLGGIPKEIAEHKLGIPSTAKPIFQKKRLSIKVPRFVLDDLEGHQFAYTIKFIFPVSNNEVEYEALLASLQMAQSLKITHLLLKGDSQVVIGQVTRNFEATEENVKKYLASVQRVIVREPMEGTWMESLKEKSIAANICMVMEIEDRRTPIKNFILHEQLPNDPYEARKMRRTVPRFVLIEDQLYRTMGNWPLLKYVTPEERKYILQEVHEGICRSHIGINILVKKTMRYSYYWPKMKEDAQNLRLVCANLYEFTALLHEDGVHRGKPVRYWKNKCSAKGLREHLSTLAKRFKTQSKRAMVKGKRGRKK</sequence>
<name>A0ACC0A5S4_CATRO</name>
<comment type="caution">
    <text evidence="1">The sequence shown here is derived from an EMBL/GenBank/DDBJ whole genome shotgun (WGS) entry which is preliminary data.</text>
</comment>
<accession>A0ACC0A5S4</accession>
<gene>
    <name evidence="1" type="ORF">M9H77_31960</name>
</gene>
<proteinExistence type="predicted"/>